<dbReference type="PANTHER" id="PTHR10357:SF179">
    <property type="entry name" value="NEUTRAL AND BASIC AMINO ACID TRANSPORT PROTEIN RBAT"/>
    <property type="match status" value="1"/>
</dbReference>
<keyword evidence="2" id="KW-0378">Hydrolase</keyword>
<dbReference type="SMART" id="SM00642">
    <property type="entry name" value="Aamy"/>
    <property type="match status" value="1"/>
</dbReference>
<dbReference type="PANTHER" id="PTHR10357">
    <property type="entry name" value="ALPHA-AMYLASE FAMILY MEMBER"/>
    <property type="match status" value="1"/>
</dbReference>
<evidence type="ECO:0000256" key="3">
    <source>
        <dbReference type="ARBA" id="ARBA00023295"/>
    </source>
</evidence>
<reference evidence="5 6" key="1">
    <citation type="journal article" date="2019" name="Indoor Air">
        <title>Impacts of indoor surface finishes on bacterial viability.</title>
        <authorList>
            <person name="Hu J."/>
            <person name="Maamar S.B."/>
            <person name="Glawe A.J."/>
            <person name="Gottel N."/>
            <person name="Gilbert J.A."/>
            <person name="Hartmann E.M."/>
        </authorList>
    </citation>
    <scope>NUCLEOTIDE SEQUENCE [LARGE SCALE GENOMIC DNA]</scope>
    <source>
        <strain evidence="5 6">AF060A6</strain>
    </source>
</reference>
<accession>A0A4S3PW38</accession>
<dbReference type="Proteomes" id="UP000306477">
    <property type="component" value="Unassembled WGS sequence"/>
</dbReference>
<dbReference type="Gene3D" id="3.20.20.80">
    <property type="entry name" value="Glycosidases"/>
    <property type="match status" value="1"/>
</dbReference>
<sequence length="514" mass="59979">MEKWWKETVFYEIYMPSFKDGNGDGIGDFIGLTNKLDYLSELGIGAIWLTPFYQSPRIDNGYDISDYYSIDPIFGSDEDLERFIEEAHKRNIRVIADLVINHTSTEHQWFKESASSRDSAKRDWYIWKDTPNNWESFFGGSAWEYDQRTEQYYYHSFAKEQADLNWRNPEVKQEIFKVIEYWLLKGFDGFRLDVINNLTLGETFPDNPTDENGEQIHLMDKDQEGIRDILSEINAFIKKINPKAFTVGEISSDDLETIAKYSEDNILDVTFNFNFGSVEAFKVEKVFNELKRMDDIYQSDRDPTLFFGSHDMGRLWSRLANGNIGQAELLATLILTAKGVPFLYFGDEIGMEDLVQHSIEEFRDIQAIMSYRLALENGEDIQEAIMKANKASRDKARAPMQWENEPFSPVEPWIPEAKRVDGRGQRLFSFYKKLIRLREIDDFCYAPYKHLEIVNNLIYYQRGNCLFFLNFGEESETVENDWEIDGMLLSNVSPKWTQSEIEIPEHAAVILAVN</sequence>
<dbReference type="EMBL" id="SLUB01000006">
    <property type="protein sequence ID" value="THE13938.1"/>
    <property type="molecule type" value="Genomic_DNA"/>
</dbReference>
<dbReference type="Gene3D" id="3.90.400.10">
    <property type="entry name" value="Oligo-1,6-glucosidase, Domain 2"/>
    <property type="match status" value="1"/>
</dbReference>
<dbReference type="InterPro" id="IPR045857">
    <property type="entry name" value="O16G_dom_2"/>
</dbReference>
<dbReference type="CDD" id="cd11333">
    <property type="entry name" value="AmyAc_SI_OligoGlu_DGase"/>
    <property type="match status" value="1"/>
</dbReference>
<dbReference type="AlphaFoldDB" id="A0A4S3PW38"/>
<dbReference type="GO" id="GO:0009313">
    <property type="term" value="P:oligosaccharide catabolic process"/>
    <property type="evidence" value="ECO:0007669"/>
    <property type="project" value="TreeGrafter"/>
</dbReference>
<evidence type="ECO:0000256" key="1">
    <source>
        <dbReference type="ARBA" id="ARBA00008061"/>
    </source>
</evidence>
<protein>
    <submittedName>
        <fullName evidence="5">Alpha-glucosidase</fullName>
    </submittedName>
</protein>
<evidence type="ECO:0000259" key="4">
    <source>
        <dbReference type="SMART" id="SM00642"/>
    </source>
</evidence>
<comment type="similarity">
    <text evidence="1">Belongs to the glycosyl hydrolase 13 family.</text>
</comment>
<feature type="domain" description="Glycosyl hydrolase family 13 catalytic" evidence="4">
    <location>
        <begin position="12"/>
        <end position="397"/>
    </location>
</feature>
<dbReference type="SUPFAM" id="SSF51445">
    <property type="entry name" value="(Trans)glycosidases"/>
    <property type="match status" value="1"/>
</dbReference>
<dbReference type="Pfam" id="PF00128">
    <property type="entry name" value="Alpha-amylase"/>
    <property type="match status" value="1"/>
</dbReference>
<dbReference type="OrthoDB" id="9805159at2"/>
<dbReference type="GO" id="GO:0004556">
    <property type="term" value="F:alpha-amylase activity"/>
    <property type="evidence" value="ECO:0007669"/>
    <property type="project" value="TreeGrafter"/>
</dbReference>
<dbReference type="InterPro" id="IPR006047">
    <property type="entry name" value="GH13_cat_dom"/>
</dbReference>
<organism evidence="5 6">
    <name type="scientific">Bacillus timonensis</name>
    <dbReference type="NCBI Taxonomy" id="1033734"/>
    <lineage>
        <taxon>Bacteria</taxon>
        <taxon>Bacillati</taxon>
        <taxon>Bacillota</taxon>
        <taxon>Bacilli</taxon>
        <taxon>Bacillales</taxon>
        <taxon>Bacillaceae</taxon>
        <taxon>Bacillus</taxon>
    </lineage>
</organism>
<dbReference type="InterPro" id="IPR017853">
    <property type="entry name" value="GH"/>
</dbReference>
<evidence type="ECO:0000256" key="2">
    <source>
        <dbReference type="ARBA" id="ARBA00022801"/>
    </source>
</evidence>
<dbReference type="RefSeq" id="WP_136378578.1">
    <property type="nucleotide sequence ID" value="NZ_SLUB01000006.1"/>
</dbReference>
<evidence type="ECO:0000313" key="5">
    <source>
        <dbReference type="EMBL" id="THE13938.1"/>
    </source>
</evidence>
<dbReference type="FunFam" id="3.90.400.10:FF:000002">
    <property type="entry name" value="Sucrose isomerase"/>
    <property type="match status" value="1"/>
</dbReference>
<gene>
    <name evidence="5" type="ORF">E1I69_05375</name>
</gene>
<comment type="caution">
    <text evidence="5">The sequence shown here is derived from an EMBL/GenBank/DDBJ whole genome shotgun (WGS) entry which is preliminary data.</text>
</comment>
<name>A0A4S3PW38_9BACI</name>
<proteinExistence type="inferred from homology"/>
<evidence type="ECO:0000313" key="6">
    <source>
        <dbReference type="Proteomes" id="UP000306477"/>
    </source>
</evidence>
<keyword evidence="3" id="KW-0326">Glycosidase</keyword>
<keyword evidence="6" id="KW-1185">Reference proteome</keyword>